<dbReference type="EMBL" id="PYMH01000004">
    <property type="protein sequence ID" value="PSU33847.1"/>
    <property type="molecule type" value="Genomic_DNA"/>
</dbReference>
<dbReference type="InterPro" id="IPR050738">
    <property type="entry name" value="Sulfatase"/>
</dbReference>
<evidence type="ECO:0000259" key="7">
    <source>
        <dbReference type="Pfam" id="PF00884"/>
    </source>
</evidence>
<dbReference type="InterPro" id="IPR024607">
    <property type="entry name" value="Sulfatase_CS"/>
</dbReference>
<comment type="similarity">
    <text evidence="1">Belongs to the sulfatase family.</text>
</comment>
<keyword evidence="4" id="KW-0106">Calcium</keyword>
<evidence type="ECO:0000256" key="6">
    <source>
        <dbReference type="SAM" id="SignalP"/>
    </source>
</evidence>
<evidence type="ECO:0000256" key="3">
    <source>
        <dbReference type="ARBA" id="ARBA00022801"/>
    </source>
</evidence>
<keyword evidence="9" id="KW-1185">Reference proteome</keyword>
<dbReference type="PANTHER" id="PTHR42693:SF53">
    <property type="entry name" value="ENDO-4-O-SULFATASE"/>
    <property type="match status" value="1"/>
</dbReference>
<keyword evidence="3" id="KW-0378">Hydrolase</keyword>
<evidence type="ECO:0000256" key="4">
    <source>
        <dbReference type="ARBA" id="ARBA00022837"/>
    </source>
</evidence>
<evidence type="ECO:0000313" key="8">
    <source>
        <dbReference type="EMBL" id="PSU33847.1"/>
    </source>
</evidence>
<keyword evidence="2" id="KW-0479">Metal-binding</keyword>
<dbReference type="SUPFAM" id="SSF53649">
    <property type="entry name" value="Alkaline phosphatase-like"/>
    <property type="match status" value="1"/>
</dbReference>
<feature type="signal peptide" evidence="6">
    <location>
        <begin position="1"/>
        <end position="29"/>
    </location>
</feature>
<evidence type="ECO:0000256" key="2">
    <source>
        <dbReference type="ARBA" id="ARBA00022723"/>
    </source>
</evidence>
<protein>
    <recommendedName>
        <fullName evidence="7">Sulfatase N-terminal domain-containing protein</fullName>
    </recommendedName>
</protein>
<dbReference type="AlphaFoldDB" id="A0A2T3IYZ3"/>
<dbReference type="Pfam" id="PF00884">
    <property type="entry name" value="Sulfatase"/>
    <property type="match status" value="1"/>
</dbReference>
<evidence type="ECO:0000256" key="1">
    <source>
        <dbReference type="ARBA" id="ARBA00008779"/>
    </source>
</evidence>
<proteinExistence type="inferred from homology"/>
<accession>A0A2T3IYZ3</accession>
<feature type="domain" description="Sulfatase N-terminal" evidence="7">
    <location>
        <begin position="44"/>
        <end position="370"/>
    </location>
</feature>
<dbReference type="PROSITE" id="PS00149">
    <property type="entry name" value="SULFATASE_2"/>
    <property type="match status" value="1"/>
</dbReference>
<comment type="caution">
    <text evidence="8">The sequence shown here is derived from an EMBL/GenBank/DDBJ whole genome shotgun (WGS) entry which is preliminary data.</text>
</comment>
<organism evidence="8 9">
    <name type="scientific">Photobacterium lutimaris</name>
    <dbReference type="NCBI Taxonomy" id="388278"/>
    <lineage>
        <taxon>Bacteria</taxon>
        <taxon>Pseudomonadati</taxon>
        <taxon>Pseudomonadota</taxon>
        <taxon>Gammaproteobacteria</taxon>
        <taxon>Vibrionales</taxon>
        <taxon>Vibrionaceae</taxon>
        <taxon>Photobacterium</taxon>
    </lineage>
</organism>
<dbReference type="Proteomes" id="UP000241222">
    <property type="component" value="Unassembled WGS sequence"/>
</dbReference>
<evidence type="ECO:0000256" key="5">
    <source>
        <dbReference type="SAM" id="MobiDB-lite"/>
    </source>
</evidence>
<dbReference type="GO" id="GO:0046872">
    <property type="term" value="F:metal ion binding"/>
    <property type="evidence" value="ECO:0007669"/>
    <property type="project" value="UniProtKB-KW"/>
</dbReference>
<dbReference type="InterPro" id="IPR000917">
    <property type="entry name" value="Sulfatase_N"/>
</dbReference>
<evidence type="ECO:0000313" key="9">
    <source>
        <dbReference type="Proteomes" id="UP000241222"/>
    </source>
</evidence>
<dbReference type="RefSeq" id="WP_107348894.1">
    <property type="nucleotide sequence ID" value="NZ_PYMH01000004.1"/>
</dbReference>
<dbReference type="PANTHER" id="PTHR42693">
    <property type="entry name" value="ARYLSULFATASE FAMILY MEMBER"/>
    <property type="match status" value="1"/>
</dbReference>
<keyword evidence="6" id="KW-0732">Signal</keyword>
<dbReference type="GO" id="GO:0004065">
    <property type="term" value="F:arylsulfatase activity"/>
    <property type="evidence" value="ECO:0007669"/>
    <property type="project" value="TreeGrafter"/>
</dbReference>
<dbReference type="PROSITE" id="PS00523">
    <property type="entry name" value="SULFATASE_1"/>
    <property type="match status" value="1"/>
</dbReference>
<gene>
    <name evidence="8" type="ORF">C9I99_10770</name>
</gene>
<name>A0A2T3IYZ3_9GAMM</name>
<dbReference type="Gene3D" id="3.30.1120.10">
    <property type="match status" value="1"/>
</dbReference>
<feature type="region of interest" description="Disordered" evidence="5">
    <location>
        <begin position="296"/>
        <end position="322"/>
    </location>
</feature>
<dbReference type="InterPro" id="IPR017850">
    <property type="entry name" value="Alkaline_phosphatase_core_sf"/>
</dbReference>
<feature type="chain" id="PRO_5015579588" description="Sulfatase N-terminal domain-containing protein" evidence="6">
    <location>
        <begin position="30"/>
        <end position="502"/>
    </location>
</feature>
<reference evidence="8 9" key="1">
    <citation type="submission" date="2018-03" db="EMBL/GenBank/DDBJ databases">
        <title>Whole genome sequencing of Histamine producing bacteria.</title>
        <authorList>
            <person name="Butler K."/>
        </authorList>
    </citation>
    <scope>NUCLEOTIDE SEQUENCE [LARGE SCALE GENOMIC DNA]</scope>
    <source>
        <strain evidence="8 9">JCM 13586</strain>
    </source>
</reference>
<dbReference type="Gene3D" id="3.40.720.10">
    <property type="entry name" value="Alkaline Phosphatase, subunit A"/>
    <property type="match status" value="1"/>
</dbReference>
<dbReference type="OrthoDB" id="9803751at2"/>
<sequence length="502" mass="56428">MTLTIHGNKKWTSLALAISGLIYSGNILAAQQVEPPRDNLESQPNIIVIYTDDQGWGDVGYHGYDDIHTPNIDALAAGGVHFPQAYVSASVCGPSRAGLLTGVYQQRFGVYGNFDQNHVPRSQPLMMEMMQDLGYSTGVIGKWHMGEPTGRPNERGADFFYGFHGGSHNYMFSDAEEGGKPWLSPLYRNTEKEPPIQESNGYLTEIFTDEAVAFIEKNANKPFFLHVAHFAVHHPWQVPDGYIERLDQLNVHHEERRFFAAQTLVLDDGIGAIMDTLKSYQLDKDTLVFFMSDNGTPSGQGFEEPRKKKRGETTMSSPGPFNGFKGDTYEGGIRVPFIIHYPAQIKPGMKYDPMVSSLDIFPTIAARFGINKIEANAHAETIPFDGVDLFPYLLSEKDGEPHQTLYWRRDNDYAIRDGNWKLTVNDDNGPRTIRLFDMDTDPGEWHDLANDKPDIAQALKDKFDTWEATLPVNKLSVKPTNRNVGFNDGNRVNVTEFNQKLN</sequence>